<evidence type="ECO:0000256" key="10">
    <source>
        <dbReference type="ARBA" id="ARBA00044041"/>
    </source>
</evidence>
<dbReference type="NCBIfam" id="TIGR02193">
    <property type="entry name" value="heptsyl_trn_I"/>
    <property type="match status" value="1"/>
</dbReference>
<evidence type="ECO:0000313" key="15">
    <source>
        <dbReference type="Proteomes" id="UP000252884"/>
    </source>
</evidence>
<keyword evidence="7" id="KW-0448">Lipopolysaccharide biosynthesis</keyword>
<dbReference type="GO" id="GO:0005886">
    <property type="term" value="C:plasma membrane"/>
    <property type="evidence" value="ECO:0007669"/>
    <property type="project" value="UniProtKB-SubCell"/>
</dbReference>
<evidence type="ECO:0000313" key="14">
    <source>
        <dbReference type="EMBL" id="RCW72582.1"/>
    </source>
</evidence>
<dbReference type="Pfam" id="PF01075">
    <property type="entry name" value="Glyco_transf_9"/>
    <property type="match status" value="1"/>
</dbReference>
<evidence type="ECO:0000256" key="6">
    <source>
        <dbReference type="ARBA" id="ARBA00022679"/>
    </source>
</evidence>
<dbReference type="CDD" id="cd03789">
    <property type="entry name" value="GT9_LPS_heptosyltransferase"/>
    <property type="match status" value="1"/>
</dbReference>
<reference evidence="14 15" key="1">
    <citation type="submission" date="2018-07" db="EMBL/GenBank/DDBJ databases">
        <title>Genomic Encyclopedia of Type Strains, Phase IV (KMG-IV): sequencing the most valuable type-strain genomes for metagenomic binning, comparative biology and taxonomic classification.</title>
        <authorList>
            <person name="Goeker M."/>
        </authorList>
    </citation>
    <scope>NUCLEOTIDE SEQUENCE [LARGE SCALE GENOMIC DNA]</scope>
    <source>
        <strain evidence="14 15">DSM 21634</strain>
    </source>
</reference>
<dbReference type="GO" id="GO:0005829">
    <property type="term" value="C:cytosol"/>
    <property type="evidence" value="ECO:0007669"/>
    <property type="project" value="TreeGrafter"/>
</dbReference>
<evidence type="ECO:0000256" key="4">
    <source>
        <dbReference type="ARBA" id="ARBA00022519"/>
    </source>
</evidence>
<evidence type="ECO:0000256" key="3">
    <source>
        <dbReference type="ARBA" id="ARBA00022475"/>
    </source>
</evidence>
<comment type="pathway">
    <text evidence="2">Bacterial outer membrane biogenesis; LPS core biosynthesis.</text>
</comment>
<dbReference type="AlphaFoldDB" id="A0A368XXA1"/>
<evidence type="ECO:0000256" key="9">
    <source>
        <dbReference type="ARBA" id="ARBA00043995"/>
    </source>
</evidence>
<name>A0A368XXA1_9BURK</name>
<dbReference type="PANTHER" id="PTHR30160">
    <property type="entry name" value="TETRAACYLDISACCHARIDE 4'-KINASE-RELATED"/>
    <property type="match status" value="1"/>
</dbReference>
<keyword evidence="6 14" id="KW-0808">Transferase</keyword>
<comment type="catalytic activity">
    <reaction evidence="13">
        <text>an alpha-Kdo-(2-&gt;4)-alpha-Kdo-(2-&gt;6)-lipid A + ADP-L-glycero-beta-D-manno-heptose = an L-alpha-D-Hep-(1-&gt;5)-[alpha-Kdo-(2-&gt;4)]-alpha-Kdo-(2-&gt;6)-lipid A + ADP + H(+)</text>
        <dbReference type="Rhea" id="RHEA:74067"/>
        <dbReference type="ChEBI" id="CHEBI:15378"/>
        <dbReference type="ChEBI" id="CHEBI:61506"/>
        <dbReference type="ChEBI" id="CHEBI:176431"/>
        <dbReference type="ChEBI" id="CHEBI:193068"/>
        <dbReference type="ChEBI" id="CHEBI:456216"/>
        <dbReference type="EC" id="2.4.99.23"/>
    </reaction>
</comment>
<evidence type="ECO:0000256" key="12">
    <source>
        <dbReference type="ARBA" id="ARBA00044330"/>
    </source>
</evidence>
<keyword evidence="3" id="KW-1003">Cell membrane</keyword>
<dbReference type="InterPro" id="IPR051199">
    <property type="entry name" value="LPS_LOS_Heptosyltrfase"/>
</dbReference>
<gene>
    <name evidence="14" type="ORF">DES41_103188</name>
</gene>
<evidence type="ECO:0000256" key="1">
    <source>
        <dbReference type="ARBA" id="ARBA00004515"/>
    </source>
</evidence>
<protein>
    <recommendedName>
        <fullName evidence="11">Lipopolysaccharide heptosyltransferase 1</fullName>
        <ecNumber evidence="10">2.4.99.23</ecNumber>
    </recommendedName>
    <alternativeName>
        <fullName evidence="12">ADP-heptose:lipopolysaccharide heptosyltransferase I</fullName>
    </alternativeName>
</protein>
<keyword evidence="15" id="KW-1185">Reference proteome</keyword>
<accession>A0A368XXA1</accession>
<dbReference type="OrthoDB" id="9767552at2"/>
<dbReference type="RefSeq" id="WP_114468001.1">
    <property type="nucleotide sequence ID" value="NZ_QPJK01000003.1"/>
</dbReference>
<dbReference type="EC" id="2.4.99.23" evidence="10"/>
<evidence type="ECO:0000256" key="11">
    <source>
        <dbReference type="ARBA" id="ARBA00044190"/>
    </source>
</evidence>
<proteinExistence type="inferred from homology"/>
<organism evidence="14 15">
    <name type="scientific">Pseudorhodoferax soli</name>
    <dbReference type="NCBI Taxonomy" id="545864"/>
    <lineage>
        <taxon>Bacteria</taxon>
        <taxon>Pseudomonadati</taxon>
        <taxon>Pseudomonadota</taxon>
        <taxon>Betaproteobacteria</taxon>
        <taxon>Burkholderiales</taxon>
        <taxon>Comamonadaceae</taxon>
    </lineage>
</organism>
<keyword evidence="4" id="KW-0997">Cell inner membrane</keyword>
<dbReference type="InterPro" id="IPR011908">
    <property type="entry name" value="LipoPS_heptosylTferase-I"/>
</dbReference>
<dbReference type="PANTHER" id="PTHR30160:SF19">
    <property type="entry name" value="LIPOPOLYSACCHARIDE HEPTOSYLTRANSFERASE 1"/>
    <property type="match status" value="1"/>
</dbReference>
<evidence type="ECO:0000256" key="5">
    <source>
        <dbReference type="ARBA" id="ARBA00022676"/>
    </source>
</evidence>
<evidence type="ECO:0000256" key="7">
    <source>
        <dbReference type="ARBA" id="ARBA00022985"/>
    </source>
</evidence>
<sequence>MRILIVKLSSLGDVVQAMPVVSDLRAALPHATIDWVVEESFAPLVECVVGVERVLRFAGRRWRRSWLDAATRGERTAFFTALRAVAYDAVLDIQGLIKSGMVARRARVSAGGFRATYGNPSEECGYEWPVRFFADRLVPMPRRVHAVQRYRVLAAGALGYELKTPPVYGLRVERPAPVRAVVLAHGTTRPDNEWPQAHWAAIGQRLAADGFEVWLPHASDAELGLATALAASIGPQARIWPRLSLAGVLREMAAATGAIGVDSGLSHMAVALDLLHVQIFSYPRAWRAGPVGHAHQVPVGGERAPSVDEVWAAWQGVLAATPRPVPR</sequence>
<evidence type="ECO:0000256" key="13">
    <source>
        <dbReference type="ARBA" id="ARBA00049201"/>
    </source>
</evidence>
<dbReference type="Proteomes" id="UP000252884">
    <property type="component" value="Unassembled WGS sequence"/>
</dbReference>
<dbReference type="InterPro" id="IPR002201">
    <property type="entry name" value="Glyco_trans_9"/>
</dbReference>
<evidence type="ECO:0000256" key="2">
    <source>
        <dbReference type="ARBA" id="ARBA00004713"/>
    </source>
</evidence>
<dbReference type="GO" id="GO:0008713">
    <property type="term" value="F:ADP-heptose-lipopolysaccharide heptosyltransferase activity"/>
    <property type="evidence" value="ECO:0007669"/>
    <property type="project" value="TreeGrafter"/>
</dbReference>
<comment type="similarity">
    <text evidence="9">Belongs to the glycosyltransferase 9 family.</text>
</comment>
<keyword evidence="5" id="KW-0328">Glycosyltransferase</keyword>
<dbReference type="EMBL" id="QPJK01000003">
    <property type="protein sequence ID" value="RCW72582.1"/>
    <property type="molecule type" value="Genomic_DNA"/>
</dbReference>
<comment type="subcellular location">
    <subcellularLocation>
        <location evidence="1">Cell inner membrane</location>
        <topology evidence="1">Peripheral membrane protein</topology>
        <orientation evidence="1">Cytoplasmic side</orientation>
    </subcellularLocation>
</comment>
<dbReference type="Gene3D" id="3.40.50.2000">
    <property type="entry name" value="Glycogen Phosphorylase B"/>
    <property type="match status" value="2"/>
</dbReference>
<dbReference type="GO" id="GO:0009244">
    <property type="term" value="P:lipopolysaccharide core region biosynthetic process"/>
    <property type="evidence" value="ECO:0007669"/>
    <property type="project" value="InterPro"/>
</dbReference>
<dbReference type="SUPFAM" id="SSF53756">
    <property type="entry name" value="UDP-Glycosyltransferase/glycogen phosphorylase"/>
    <property type="match status" value="1"/>
</dbReference>
<keyword evidence="8" id="KW-0472">Membrane</keyword>
<evidence type="ECO:0000256" key="8">
    <source>
        <dbReference type="ARBA" id="ARBA00023136"/>
    </source>
</evidence>
<comment type="caution">
    <text evidence="14">The sequence shown here is derived from an EMBL/GenBank/DDBJ whole genome shotgun (WGS) entry which is preliminary data.</text>
</comment>